<sequence length="328" mass="35095">MDDTSDSTSVTDQTTPPAKPGPSAAATEQAEEGAKPKLGLPSRRPDDQRGPPKGGSDPRGAMNRVTYAGWVPNYGNYEHPYAYGMDDMSGMDGEMPYCPEDVGQEFIPGRGPQVSEVCQRLMKTRFCRYGAHCKYGSKCFYAHSQDELRQRPPPPAGFARQMRQDYIDPQAFDPALMQFAPTMGMPSHVGQYPLTQVPYDANPYGCPVVPPQAGGNPTPPRVHPGGFRVPPGLNPGAYPVPPHLDSPSHQFNGGPADPRHSAPAGAPNGQPPNDGTAAPQQQHVLPSPTNEMLASPFAVAERVFGQAGLKPEQIASILQAAQPVSYGD</sequence>
<evidence type="ECO:0000313" key="8">
    <source>
        <dbReference type="Proteomes" id="UP000570595"/>
    </source>
</evidence>
<evidence type="ECO:0000256" key="4">
    <source>
        <dbReference type="PROSITE-ProRule" id="PRU00723"/>
    </source>
</evidence>
<comment type="caution">
    <text evidence="7">The sequence shown here is derived from an EMBL/GenBank/DDBJ whole genome shotgun (WGS) entry which is preliminary data.</text>
</comment>
<dbReference type="InterPro" id="IPR036855">
    <property type="entry name" value="Znf_CCCH_sf"/>
</dbReference>
<feature type="compositionally biased region" description="Low complexity" evidence="5">
    <location>
        <begin position="1"/>
        <end position="15"/>
    </location>
</feature>
<dbReference type="Gene3D" id="4.10.1000.10">
    <property type="entry name" value="Zinc finger, CCCH-type"/>
    <property type="match status" value="1"/>
</dbReference>
<dbReference type="PROSITE" id="PS50103">
    <property type="entry name" value="ZF_C3H1"/>
    <property type="match status" value="1"/>
</dbReference>
<dbReference type="EMBL" id="JABAHT010000111">
    <property type="protein sequence ID" value="KAF4664693.1"/>
    <property type="molecule type" value="Genomic_DNA"/>
</dbReference>
<evidence type="ECO:0000256" key="1">
    <source>
        <dbReference type="ARBA" id="ARBA00022723"/>
    </source>
</evidence>
<gene>
    <name evidence="7" type="ORF">FOZ61_000614</name>
</gene>
<feature type="region of interest" description="Disordered" evidence="5">
    <location>
        <begin position="1"/>
        <end position="62"/>
    </location>
</feature>
<dbReference type="Proteomes" id="UP000570595">
    <property type="component" value="Unassembled WGS sequence"/>
</dbReference>
<keyword evidence="3 4" id="KW-0862">Zinc</keyword>
<evidence type="ECO:0000256" key="5">
    <source>
        <dbReference type="SAM" id="MobiDB-lite"/>
    </source>
</evidence>
<evidence type="ECO:0000256" key="2">
    <source>
        <dbReference type="ARBA" id="ARBA00022771"/>
    </source>
</evidence>
<feature type="zinc finger region" description="C3H1-type" evidence="4">
    <location>
        <begin position="112"/>
        <end position="146"/>
    </location>
</feature>
<keyword evidence="1 4" id="KW-0479">Metal-binding</keyword>
<evidence type="ECO:0000259" key="6">
    <source>
        <dbReference type="PROSITE" id="PS50103"/>
    </source>
</evidence>
<evidence type="ECO:0000256" key="3">
    <source>
        <dbReference type="ARBA" id="ARBA00022833"/>
    </source>
</evidence>
<feature type="domain" description="C3H1-type" evidence="6">
    <location>
        <begin position="112"/>
        <end position="146"/>
    </location>
</feature>
<protein>
    <recommendedName>
        <fullName evidence="6">C3H1-type domain-containing protein</fullName>
    </recommendedName>
</protein>
<feature type="compositionally biased region" description="Polar residues" evidence="5">
    <location>
        <begin position="278"/>
        <end position="292"/>
    </location>
</feature>
<keyword evidence="2 4" id="KW-0863">Zinc-finger</keyword>
<dbReference type="SUPFAM" id="SSF90229">
    <property type="entry name" value="CCCH zinc finger"/>
    <property type="match status" value="1"/>
</dbReference>
<reference evidence="7 8" key="1">
    <citation type="submission" date="2020-04" db="EMBL/GenBank/DDBJ databases">
        <title>Perkinsus olseni comparative genomics.</title>
        <authorList>
            <person name="Bogema D.R."/>
        </authorList>
    </citation>
    <scope>NUCLEOTIDE SEQUENCE [LARGE SCALE GENOMIC DNA]</scope>
    <source>
        <strain evidence="7">ATCC PRA-179</strain>
    </source>
</reference>
<accession>A0A7J6LZI0</accession>
<dbReference type="InterPro" id="IPR000571">
    <property type="entry name" value="Znf_CCCH"/>
</dbReference>
<evidence type="ECO:0000313" key="7">
    <source>
        <dbReference type="EMBL" id="KAF4664693.1"/>
    </source>
</evidence>
<feature type="region of interest" description="Disordered" evidence="5">
    <location>
        <begin position="210"/>
        <end position="292"/>
    </location>
</feature>
<dbReference type="AlphaFoldDB" id="A0A7J6LZI0"/>
<dbReference type="Pfam" id="PF00642">
    <property type="entry name" value="zf-CCCH"/>
    <property type="match status" value="1"/>
</dbReference>
<dbReference type="OrthoDB" id="410307at2759"/>
<organism evidence="7 8">
    <name type="scientific">Perkinsus olseni</name>
    <name type="common">Perkinsus atlanticus</name>
    <dbReference type="NCBI Taxonomy" id="32597"/>
    <lineage>
        <taxon>Eukaryota</taxon>
        <taxon>Sar</taxon>
        <taxon>Alveolata</taxon>
        <taxon>Perkinsozoa</taxon>
        <taxon>Perkinsea</taxon>
        <taxon>Perkinsida</taxon>
        <taxon>Perkinsidae</taxon>
        <taxon>Perkinsus</taxon>
    </lineage>
</organism>
<proteinExistence type="predicted"/>
<dbReference type="GO" id="GO:0008270">
    <property type="term" value="F:zinc ion binding"/>
    <property type="evidence" value="ECO:0007669"/>
    <property type="project" value="UniProtKB-KW"/>
</dbReference>
<feature type="compositionally biased region" description="Low complexity" evidence="5">
    <location>
        <begin position="262"/>
        <end position="273"/>
    </location>
</feature>
<name>A0A7J6LZI0_PEROL</name>